<feature type="transmembrane region" description="Helical" evidence="7">
    <location>
        <begin position="213"/>
        <end position="235"/>
    </location>
</feature>
<dbReference type="VEuPathDB" id="FungiDB:MMYC01_203699"/>
<dbReference type="Proteomes" id="UP000078237">
    <property type="component" value="Unassembled WGS sequence"/>
</dbReference>
<dbReference type="InterPro" id="IPR052337">
    <property type="entry name" value="SAT4-like"/>
</dbReference>
<dbReference type="Pfam" id="PF20684">
    <property type="entry name" value="Fung_rhodopsin"/>
    <property type="match status" value="1"/>
</dbReference>
<proteinExistence type="inferred from homology"/>
<comment type="similarity">
    <text evidence="5">Belongs to the SAT4 family.</text>
</comment>
<name>A0A175W677_9PEZI</name>
<accession>A0A175W677</accession>
<dbReference type="PANTHER" id="PTHR33048:SF47">
    <property type="entry name" value="INTEGRAL MEMBRANE PROTEIN-RELATED"/>
    <property type="match status" value="1"/>
</dbReference>
<evidence type="ECO:0000256" key="5">
    <source>
        <dbReference type="ARBA" id="ARBA00038359"/>
    </source>
</evidence>
<sequence length="387" mass="42834">MSSPGFMDIDPAEANADRGPSVVAVASICLAMSTMAVVLRFWSRAVASTLVFWWDDWAMLLTILFSHTFLGLHIYMTTLGLGKHSWTIPLENIKPNMTVQRVGLVFYTSTIWGIKVSALLMYGRLFHMSQRFVVILRVTGVVATIWWIITAIYPWSFCDPIAKNVDPFLPGTCWENIPWYYASSFINAFLDLVVLILPVPVIWRLRMSRRKKFAVTMVLLLGYCSAFLSFARFILIVSNPSILSVNPPADPSWDLVPLLHLSMLEGPIAILALCGPAIHQLSARAFNHGSLASLFTSRDRGTKPKIPRSGSGGASAAGFSNLSDSRNGRTWPLITFGSVSSTTAIAEGDKRDSGDWQNRPHVTVVPTAYAPPSHDRFHGSQRESDMV</sequence>
<feature type="region of interest" description="Disordered" evidence="6">
    <location>
        <begin position="298"/>
        <end position="321"/>
    </location>
</feature>
<gene>
    <name evidence="9" type="ORF">MMYC01_203699</name>
</gene>
<feature type="transmembrane region" description="Helical" evidence="7">
    <location>
        <begin position="54"/>
        <end position="76"/>
    </location>
</feature>
<feature type="transmembrane region" description="Helical" evidence="7">
    <location>
        <begin position="104"/>
        <end position="122"/>
    </location>
</feature>
<keyword evidence="3 7" id="KW-1133">Transmembrane helix</keyword>
<evidence type="ECO:0000256" key="4">
    <source>
        <dbReference type="ARBA" id="ARBA00023136"/>
    </source>
</evidence>
<keyword evidence="4 7" id="KW-0472">Membrane</keyword>
<feature type="region of interest" description="Disordered" evidence="6">
    <location>
        <begin position="366"/>
        <end position="387"/>
    </location>
</feature>
<evidence type="ECO:0000313" key="9">
    <source>
        <dbReference type="EMBL" id="KXX79216.1"/>
    </source>
</evidence>
<feature type="transmembrane region" description="Helical" evidence="7">
    <location>
        <begin position="177"/>
        <end position="201"/>
    </location>
</feature>
<evidence type="ECO:0000256" key="2">
    <source>
        <dbReference type="ARBA" id="ARBA00022692"/>
    </source>
</evidence>
<organism evidence="9 10">
    <name type="scientific">Madurella mycetomatis</name>
    <dbReference type="NCBI Taxonomy" id="100816"/>
    <lineage>
        <taxon>Eukaryota</taxon>
        <taxon>Fungi</taxon>
        <taxon>Dikarya</taxon>
        <taxon>Ascomycota</taxon>
        <taxon>Pezizomycotina</taxon>
        <taxon>Sordariomycetes</taxon>
        <taxon>Sordariomycetidae</taxon>
        <taxon>Sordariales</taxon>
        <taxon>Sordariales incertae sedis</taxon>
        <taxon>Madurella</taxon>
    </lineage>
</organism>
<comment type="subcellular location">
    <subcellularLocation>
        <location evidence="1">Membrane</location>
        <topology evidence="1">Multi-pass membrane protein</topology>
    </subcellularLocation>
</comment>
<evidence type="ECO:0000256" key="6">
    <source>
        <dbReference type="SAM" id="MobiDB-lite"/>
    </source>
</evidence>
<dbReference type="EMBL" id="LCTW02000094">
    <property type="protein sequence ID" value="KXX79216.1"/>
    <property type="molecule type" value="Genomic_DNA"/>
</dbReference>
<protein>
    <recommendedName>
        <fullName evidence="8">Rhodopsin domain-containing protein</fullName>
    </recommendedName>
</protein>
<dbReference type="GO" id="GO:0016020">
    <property type="term" value="C:membrane"/>
    <property type="evidence" value="ECO:0007669"/>
    <property type="project" value="UniProtKB-SubCell"/>
</dbReference>
<feature type="domain" description="Rhodopsin" evidence="8">
    <location>
        <begin position="39"/>
        <end position="282"/>
    </location>
</feature>
<feature type="compositionally biased region" description="Basic and acidic residues" evidence="6">
    <location>
        <begin position="373"/>
        <end position="387"/>
    </location>
</feature>
<keyword evidence="2 7" id="KW-0812">Transmembrane</keyword>
<comment type="caution">
    <text evidence="9">The sequence shown here is derived from an EMBL/GenBank/DDBJ whole genome shotgun (WGS) entry which is preliminary data.</text>
</comment>
<dbReference type="OrthoDB" id="4682787at2759"/>
<dbReference type="InterPro" id="IPR049326">
    <property type="entry name" value="Rhodopsin_dom_fungi"/>
</dbReference>
<dbReference type="AlphaFoldDB" id="A0A175W677"/>
<dbReference type="PANTHER" id="PTHR33048">
    <property type="entry name" value="PTH11-LIKE INTEGRAL MEMBRANE PROTEIN (AFU_ORTHOLOGUE AFUA_5G11245)"/>
    <property type="match status" value="1"/>
</dbReference>
<evidence type="ECO:0000256" key="1">
    <source>
        <dbReference type="ARBA" id="ARBA00004141"/>
    </source>
</evidence>
<reference evidence="9 10" key="1">
    <citation type="journal article" date="2016" name="Genome Announc.">
        <title>Genome Sequence of Madurella mycetomatis mm55, Isolated from a Human Mycetoma Case in Sudan.</title>
        <authorList>
            <person name="Smit S."/>
            <person name="Derks M.F."/>
            <person name="Bervoets S."/>
            <person name="Fahal A."/>
            <person name="van Leeuwen W."/>
            <person name="van Belkum A."/>
            <person name="van de Sande W.W."/>
        </authorList>
    </citation>
    <scope>NUCLEOTIDE SEQUENCE [LARGE SCALE GENOMIC DNA]</scope>
    <source>
        <strain evidence="10">mm55</strain>
    </source>
</reference>
<evidence type="ECO:0000256" key="7">
    <source>
        <dbReference type="SAM" id="Phobius"/>
    </source>
</evidence>
<feature type="transmembrane region" description="Helical" evidence="7">
    <location>
        <begin position="255"/>
        <end position="278"/>
    </location>
</feature>
<evidence type="ECO:0000256" key="3">
    <source>
        <dbReference type="ARBA" id="ARBA00022989"/>
    </source>
</evidence>
<keyword evidence="10" id="KW-1185">Reference proteome</keyword>
<evidence type="ECO:0000259" key="8">
    <source>
        <dbReference type="Pfam" id="PF20684"/>
    </source>
</evidence>
<feature type="transmembrane region" description="Helical" evidence="7">
    <location>
        <begin position="20"/>
        <end position="42"/>
    </location>
</feature>
<feature type="transmembrane region" description="Helical" evidence="7">
    <location>
        <begin position="134"/>
        <end position="157"/>
    </location>
</feature>
<evidence type="ECO:0000313" key="10">
    <source>
        <dbReference type="Proteomes" id="UP000078237"/>
    </source>
</evidence>